<keyword evidence="3" id="KW-1185">Reference proteome</keyword>
<dbReference type="Proteomes" id="UP000499080">
    <property type="component" value="Unassembled WGS sequence"/>
</dbReference>
<comment type="caution">
    <text evidence="2">The sequence shown here is derived from an EMBL/GenBank/DDBJ whole genome shotgun (WGS) entry which is preliminary data.</text>
</comment>
<sequence>METHSSNSSILNSLFIVDVIIKNTFAFPFLYSRSILRSIFHYRQPSSTLIPFYSNGRIHDVQYPAKYDTIRTTPASSLSPCQQGRGCTILEKRGSSAYRGPPYLTRE</sequence>
<evidence type="ECO:0000313" key="2">
    <source>
        <dbReference type="EMBL" id="GBO03245.1"/>
    </source>
</evidence>
<feature type="transmembrane region" description="Helical" evidence="1">
    <location>
        <begin position="12"/>
        <end position="31"/>
    </location>
</feature>
<accession>A0A4Y2TRH6</accession>
<keyword evidence="1" id="KW-1133">Transmembrane helix</keyword>
<evidence type="ECO:0000256" key="1">
    <source>
        <dbReference type="SAM" id="Phobius"/>
    </source>
</evidence>
<protein>
    <submittedName>
        <fullName evidence="2">Uncharacterized protein</fullName>
    </submittedName>
</protein>
<evidence type="ECO:0000313" key="3">
    <source>
        <dbReference type="Proteomes" id="UP000499080"/>
    </source>
</evidence>
<gene>
    <name evidence="2" type="ORF">AVEN_172163_1</name>
</gene>
<keyword evidence="1" id="KW-0472">Membrane</keyword>
<keyword evidence="1" id="KW-0812">Transmembrane</keyword>
<organism evidence="2 3">
    <name type="scientific">Araneus ventricosus</name>
    <name type="common">Orbweaver spider</name>
    <name type="synonym">Epeira ventricosa</name>
    <dbReference type="NCBI Taxonomy" id="182803"/>
    <lineage>
        <taxon>Eukaryota</taxon>
        <taxon>Metazoa</taxon>
        <taxon>Ecdysozoa</taxon>
        <taxon>Arthropoda</taxon>
        <taxon>Chelicerata</taxon>
        <taxon>Arachnida</taxon>
        <taxon>Araneae</taxon>
        <taxon>Araneomorphae</taxon>
        <taxon>Entelegynae</taxon>
        <taxon>Araneoidea</taxon>
        <taxon>Araneidae</taxon>
        <taxon>Araneus</taxon>
    </lineage>
</organism>
<dbReference type="AlphaFoldDB" id="A0A4Y2TRH6"/>
<dbReference type="EMBL" id="BGPR01030623">
    <property type="protein sequence ID" value="GBO03245.1"/>
    <property type="molecule type" value="Genomic_DNA"/>
</dbReference>
<reference evidence="2 3" key="1">
    <citation type="journal article" date="2019" name="Sci. Rep.">
        <title>Orb-weaving spider Araneus ventricosus genome elucidates the spidroin gene catalogue.</title>
        <authorList>
            <person name="Kono N."/>
            <person name="Nakamura H."/>
            <person name="Ohtoshi R."/>
            <person name="Moran D.A.P."/>
            <person name="Shinohara A."/>
            <person name="Yoshida Y."/>
            <person name="Fujiwara M."/>
            <person name="Mori M."/>
            <person name="Tomita M."/>
            <person name="Arakawa K."/>
        </authorList>
    </citation>
    <scope>NUCLEOTIDE SEQUENCE [LARGE SCALE GENOMIC DNA]</scope>
</reference>
<name>A0A4Y2TRH6_ARAVE</name>
<proteinExistence type="predicted"/>